<accession>A0AAQ3K8V4</accession>
<dbReference type="EMBL" id="CP136893">
    <property type="protein sequence ID" value="WOL03215.1"/>
    <property type="molecule type" value="Genomic_DNA"/>
</dbReference>
<feature type="region of interest" description="Disordered" evidence="1">
    <location>
        <begin position="63"/>
        <end position="119"/>
    </location>
</feature>
<reference evidence="2 3" key="1">
    <citation type="submission" date="2023-10" db="EMBL/GenBank/DDBJ databases">
        <title>Chromosome-scale genome assembly provides insights into flower coloration mechanisms of Canna indica.</title>
        <authorList>
            <person name="Li C."/>
        </authorList>
    </citation>
    <scope>NUCLEOTIDE SEQUENCE [LARGE SCALE GENOMIC DNA]</scope>
    <source>
        <tissue evidence="2">Flower</tissue>
    </source>
</reference>
<proteinExistence type="predicted"/>
<name>A0AAQ3K8V4_9LILI</name>
<dbReference type="Proteomes" id="UP001327560">
    <property type="component" value="Chromosome 4"/>
</dbReference>
<feature type="compositionally biased region" description="Polar residues" evidence="1">
    <location>
        <begin position="82"/>
        <end position="94"/>
    </location>
</feature>
<keyword evidence="3" id="KW-1185">Reference proteome</keyword>
<evidence type="ECO:0000313" key="3">
    <source>
        <dbReference type="Proteomes" id="UP001327560"/>
    </source>
</evidence>
<organism evidence="2 3">
    <name type="scientific">Canna indica</name>
    <name type="common">Indian-shot</name>
    <dbReference type="NCBI Taxonomy" id="4628"/>
    <lineage>
        <taxon>Eukaryota</taxon>
        <taxon>Viridiplantae</taxon>
        <taxon>Streptophyta</taxon>
        <taxon>Embryophyta</taxon>
        <taxon>Tracheophyta</taxon>
        <taxon>Spermatophyta</taxon>
        <taxon>Magnoliopsida</taxon>
        <taxon>Liliopsida</taxon>
        <taxon>Zingiberales</taxon>
        <taxon>Cannaceae</taxon>
        <taxon>Canna</taxon>
    </lineage>
</organism>
<evidence type="ECO:0000256" key="1">
    <source>
        <dbReference type="SAM" id="MobiDB-lite"/>
    </source>
</evidence>
<protein>
    <submittedName>
        <fullName evidence="2">Uncharacterized protein</fullName>
    </submittedName>
</protein>
<evidence type="ECO:0000313" key="2">
    <source>
        <dbReference type="EMBL" id="WOL03215.1"/>
    </source>
</evidence>
<dbReference type="PANTHER" id="PTHR33872:SF2">
    <property type="entry name" value="DNA POLYMERASE EPSILON CATALYTIC SUBUNIT A"/>
    <property type="match status" value="1"/>
</dbReference>
<dbReference type="AlphaFoldDB" id="A0AAQ3K8V4"/>
<sequence>MGSLMAGWSSPFADPEKGFHYMCDLLIVSVFLSYICSSQYNSWINITCTVQLKRNKSLTKEEIDSFRKGHKTNNKEEEDDFNTTLISSPRTPQETDGRRKKPFMGFSETADMDKPSKAAGDWWTRSNWAFLNEPPRDELSDSAHKYTAQFHVAELTSKRS</sequence>
<dbReference type="PANTHER" id="PTHR33872">
    <property type="entry name" value="DNA POLYMERASE EPSILON CATALYTIC SUBUNIT A"/>
    <property type="match status" value="1"/>
</dbReference>
<gene>
    <name evidence="2" type="ORF">Cni_G11935</name>
</gene>